<keyword evidence="1" id="KW-0812">Transmembrane</keyword>
<dbReference type="VEuPathDB" id="FungiDB:I7I53_04503"/>
<reference evidence="2" key="1">
    <citation type="submission" date="2021-01" db="EMBL/GenBank/DDBJ databases">
        <title>Chromosome-level genome assembly of a human fungal pathogen reveals clustering of transcriptionally co-regulated genes.</title>
        <authorList>
            <person name="Voorhies M."/>
            <person name="Cohen S."/>
            <person name="Shea T.P."/>
            <person name="Petrus S."/>
            <person name="Munoz J.F."/>
            <person name="Poplawski S."/>
            <person name="Goldman W.E."/>
            <person name="Michael T."/>
            <person name="Cuomo C.A."/>
            <person name="Sil A."/>
            <person name="Beyhan S."/>
        </authorList>
    </citation>
    <scope>NUCLEOTIDE SEQUENCE</scope>
    <source>
        <strain evidence="2">H88</strain>
    </source>
</reference>
<evidence type="ECO:0000313" key="2">
    <source>
        <dbReference type="EMBL" id="QSS56322.1"/>
    </source>
</evidence>
<evidence type="ECO:0000313" key="3">
    <source>
        <dbReference type="Proteomes" id="UP000663419"/>
    </source>
</evidence>
<protein>
    <submittedName>
        <fullName evidence="2">DUF3328 superfamily domain-containing protein</fullName>
    </submittedName>
</protein>
<feature type="transmembrane region" description="Helical" evidence="1">
    <location>
        <begin position="44"/>
        <end position="65"/>
    </location>
</feature>
<dbReference type="EMBL" id="CP069106">
    <property type="protein sequence ID" value="QSS56322.1"/>
    <property type="molecule type" value="Genomic_DNA"/>
</dbReference>
<name>A0A8A1LW07_AJEC8</name>
<dbReference type="Proteomes" id="UP000663419">
    <property type="component" value="Chromosome 5"/>
</dbReference>
<proteinExistence type="predicted"/>
<dbReference type="AlphaFoldDB" id="A0A8A1LW07"/>
<evidence type="ECO:0000256" key="1">
    <source>
        <dbReference type="SAM" id="Phobius"/>
    </source>
</evidence>
<gene>
    <name evidence="2" type="ORF">I7I53_04503</name>
</gene>
<sequence length="66" mass="7717">MEANTHTDSSKLLVLSREAHLKKRDQKTVFSKKYDITRLLRDGLFGKMAVSWLFFTFCSFLYILAV</sequence>
<keyword evidence="1" id="KW-0472">Membrane</keyword>
<keyword evidence="1" id="KW-1133">Transmembrane helix</keyword>
<accession>A0A8A1LW07</accession>
<organism evidence="2 3">
    <name type="scientific">Ajellomyces capsulatus (strain H88)</name>
    <name type="common">Darling's disease fungus</name>
    <name type="synonym">Histoplasma capsulatum</name>
    <dbReference type="NCBI Taxonomy" id="544711"/>
    <lineage>
        <taxon>Eukaryota</taxon>
        <taxon>Fungi</taxon>
        <taxon>Dikarya</taxon>
        <taxon>Ascomycota</taxon>
        <taxon>Pezizomycotina</taxon>
        <taxon>Eurotiomycetes</taxon>
        <taxon>Eurotiomycetidae</taxon>
        <taxon>Onygenales</taxon>
        <taxon>Ajellomycetaceae</taxon>
        <taxon>Histoplasma</taxon>
    </lineage>
</organism>